<accession>A0A392TST9</accession>
<keyword evidence="1" id="KW-0472">Membrane</keyword>
<feature type="transmembrane region" description="Helical" evidence="1">
    <location>
        <begin position="55"/>
        <end position="78"/>
    </location>
</feature>
<keyword evidence="3" id="KW-1185">Reference proteome</keyword>
<dbReference type="AlphaFoldDB" id="A0A392TST9"/>
<feature type="non-terminal residue" evidence="2">
    <location>
        <position position="1"/>
    </location>
</feature>
<name>A0A392TST9_9FABA</name>
<evidence type="ECO:0000256" key="1">
    <source>
        <dbReference type="SAM" id="Phobius"/>
    </source>
</evidence>
<evidence type="ECO:0000313" key="3">
    <source>
        <dbReference type="Proteomes" id="UP000265520"/>
    </source>
</evidence>
<keyword evidence="1" id="KW-0812">Transmembrane</keyword>
<reference evidence="2 3" key="1">
    <citation type="journal article" date="2018" name="Front. Plant Sci.">
        <title>Red Clover (Trifolium pratense) and Zigzag Clover (T. medium) - A Picture of Genomic Similarities and Differences.</title>
        <authorList>
            <person name="Dluhosova J."/>
            <person name="Istvanek J."/>
            <person name="Nedelnik J."/>
            <person name="Repkova J."/>
        </authorList>
    </citation>
    <scope>NUCLEOTIDE SEQUENCE [LARGE SCALE GENOMIC DNA]</scope>
    <source>
        <strain evidence="3">cv. 10/8</strain>
        <tissue evidence="2">Leaf</tissue>
    </source>
</reference>
<protein>
    <submittedName>
        <fullName evidence="2">Uncharacterized protein</fullName>
    </submittedName>
</protein>
<dbReference type="EMBL" id="LXQA010652364">
    <property type="protein sequence ID" value="MCI64271.1"/>
    <property type="molecule type" value="Genomic_DNA"/>
</dbReference>
<proteinExistence type="predicted"/>
<evidence type="ECO:0000313" key="2">
    <source>
        <dbReference type="EMBL" id="MCI64271.1"/>
    </source>
</evidence>
<dbReference type="Proteomes" id="UP000265520">
    <property type="component" value="Unassembled WGS sequence"/>
</dbReference>
<organism evidence="2 3">
    <name type="scientific">Trifolium medium</name>
    <dbReference type="NCBI Taxonomy" id="97028"/>
    <lineage>
        <taxon>Eukaryota</taxon>
        <taxon>Viridiplantae</taxon>
        <taxon>Streptophyta</taxon>
        <taxon>Embryophyta</taxon>
        <taxon>Tracheophyta</taxon>
        <taxon>Spermatophyta</taxon>
        <taxon>Magnoliopsida</taxon>
        <taxon>eudicotyledons</taxon>
        <taxon>Gunneridae</taxon>
        <taxon>Pentapetalae</taxon>
        <taxon>rosids</taxon>
        <taxon>fabids</taxon>
        <taxon>Fabales</taxon>
        <taxon>Fabaceae</taxon>
        <taxon>Papilionoideae</taxon>
        <taxon>50 kb inversion clade</taxon>
        <taxon>NPAAA clade</taxon>
        <taxon>Hologalegina</taxon>
        <taxon>IRL clade</taxon>
        <taxon>Trifolieae</taxon>
        <taxon>Trifolium</taxon>
    </lineage>
</organism>
<sequence>GETEKGPAVRWCWCATDGSGDGSGSRYCSGGNGGGYGGEIGGPISFFLSRSVSSLSFLFLFDSSEFLLFLCFGLVLGFDGFEWL</sequence>
<keyword evidence="1" id="KW-1133">Transmembrane helix</keyword>
<comment type="caution">
    <text evidence="2">The sequence shown here is derived from an EMBL/GenBank/DDBJ whole genome shotgun (WGS) entry which is preliminary data.</text>
</comment>